<dbReference type="PANTHER" id="PTHR33745:SF8">
    <property type="entry name" value="BLUE-LIGHT PHOTORECEPTOR"/>
    <property type="match status" value="1"/>
</dbReference>
<dbReference type="InterPro" id="IPR035965">
    <property type="entry name" value="PAS-like_dom_sf"/>
</dbReference>
<name>A0A917B2J1_HALAA</name>
<reference evidence="3" key="1">
    <citation type="journal article" date="2014" name="Int. J. Syst. Evol. Microbiol.">
        <title>Complete genome sequence of Corynebacterium casei LMG S-19264T (=DSM 44701T), isolated from a smear-ripened cheese.</title>
        <authorList>
            <consortium name="US DOE Joint Genome Institute (JGI-PGF)"/>
            <person name="Walter F."/>
            <person name="Albersmeier A."/>
            <person name="Kalinowski J."/>
            <person name="Ruckert C."/>
        </authorList>
    </citation>
    <scope>NUCLEOTIDE SEQUENCE</scope>
    <source>
        <strain evidence="3">CGMCC 1.12153</strain>
    </source>
</reference>
<dbReference type="Pfam" id="PF13426">
    <property type="entry name" value="PAS_9"/>
    <property type="match status" value="1"/>
</dbReference>
<evidence type="ECO:0000259" key="1">
    <source>
        <dbReference type="PROSITE" id="PS50112"/>
    </source>
</evidence>
<dbReference type="Pfam" id="PF01740">
    <property type="entry name" value="STAS"/>
    <property type="match status" value="1"/>
</dbReference>
<accession>A0A917B2J1</accession>
<dbReference type="SUPFAM" id="SSF52091">
    <property type="entry name" value="SpoIIaa-like"/>
    <property type="match status" value="1"/>
</dbReference>
<dbReference type="PROSITE" id="PS50801">
    <property type="entry name" value="STAS"/>
    <property type="match status" value="1"/>
</dbReference>
<evidence type="ECO:0000313" key="3">
    <source>
        <dbReference type="EMBL" id="GGF13784.1"/>
    </source>
</evidence>
<dbReference type="InterPro" id="IPR051932">
    <property type="entry name" value="Bact_StressResp_Reg"/>
</dbReference>
<evidence type="ECO:0000313" key="4">
    <source>
        <dbReference type="Proteomes" id="UP000660110"/>
    </source>
</evidence>
<sequence>MTQTNTVVSIQEKEELFRQITEYSFAPTVVHSDHKVLHVNKAAAEFLKTSREDLIGASALRIFKEENKPAILNRMNEVKEKREPADLIEITLVKADGSFVDVELTCAPVTFGDKPAIQSVARDITYQKITASELDEMRHEIYEIATAIVPVSDGVFILPLAGRVDETRADQMLTTIPLKLKDFEVDHLIIDFSGIYRLDEIVVSFLFQINDIIRLLGIHPIFTGIRPELARKAVQIGRDLSHMETIGTVKQAIRKINSAH</sequence>
<feature type="domain" description="PAS" evidence="1">
    <location>
        <begin position="13"/>
        <end position="82"/>
    </location>
</feature>
<dbReference type="EMBL" id="BMEL01000001">
    <property type="protein sequence ID" value="GGF13784.1"/>
    <property type="molecule type" value="Genomic_DNA"/>
</dbReference>
<comment type="caution">
    <text evidence="3">The sequence shown here is derived from an EMBL/GenBank/DDBJ whole genome shotgun (WGS) entry which is preliminary data.</text>
</comment>
<gene>
    <name evidence="3" type="primary">pfyP</name>
    <name evidence="3" type="ORF">GCM10010954_10660</name>
</gene>
<protein>
    <submittedName>
        <fullName evidence="3">Blue-light photoreceptor</fullName>
    </submittedName>
</protein>
<keyword evidence="4" id="KW-1185">Reference proteome</keyword>
<dbReference type="PANTHER" id="PTHR33745">
    <property type="entry name" value="RSBT ANTAGONIST PROTEIN RSBS-RELATED"/>
    <property type="match status" value="1"/>
</dbReference>
<dbReference type="Gene3D" id="3.30.750.24">
    <property type="entry name" value="STAS domain"/>
    <property type="match status" value="1"/>
</dbReference>
<proteinExistence type="predicted"/>
<dbReference type="SUPFAM" id="SSF55785">
    <property type="entry name" value="PYP-like sensor domain (PAS domain)"/>
    <property type="match status" value="1"/>
</dbReference>
<organism evidence="3 4">
    <name type="scientific">Halobacillus andaensis</name>
    <dbReference type="NCBI Taxonomy" id="1176239"/>
    <lineage>
        <taxon>Bacteria</taxon>
        <taxon>Bacillati</taxon>
        <taxon>Bacillota</taxon>
        <taxon>Bacilli</taxon>
        <taxon>Bacillales</taxon>
        <taxon>Bacillaceae</taxon>
        <taxon>Halobacillus</taxon>
    </lineage>
</organism>
<dbReference type="InterPro" id="IPR000014">
    <property type="entry name" value="PAS"/>
</dbReference>
<evidence type="ECO:0000259" key="2">
    <source>
        <dbReference type="PROSITE" id="PS50801"/>
    </source>
</evidence>
<dbReference type="InterPro" id="IPR002645">
    <property type="entry name" value="STAS_dom"/>
</dbReference>
<dbReference type="RefSeq" id="WP_188376407.1">
    <property type="nucleotide sequence ID" value="NZ_BMEL01000001.1"/>
</dbReference>
<dbReference type="SMART" id="SM00091">
    <property type="entry name" value="PAS"/>
    <property type="match status" value="1"/>
</dbReference>
<feature type="domain" description="STAS" evidence="2">
    <location>
        <begin position="145"/>
        <end position="256"/>
    </location>
</feature>
<dbReference type="AlphaFoldDB" id="A0A917B2J1"/>
<dbReference type="CDD" id="cd00130">
    <property type="entry name" value="PAS"/>
    <property type="match status" value="1"/>
</dbReference>
<dbReference type="InterPro" id="IPR036513">
    <property type="entry name" value="STAS_dom_sf"/>
</dbReference>
<dbReference type="PROSITE" id="PS50112">
    <property type="entry name" value="PAS"/>
    <property type="match status" value="1"/>
</dbReference>
<dbReference type="Gene3D" id="3.30.450.20">
    <property type="entry name" value="PAS domain"/>
    <property type="match status" value="1"/>
</dbReference>
<reference evidence="3" key="2">
    <citation type="submission" date="2020-09" db="EMBL/GenBank/DDBJ databases">
        <authorList>
            <person name="Sun Q."/>
            <person name="Zhou Y."/>
        </authorList>
    </citation>
    <scope>NUCLEOTIDE SEQUENCE</scope>
    <source>
        <strain evidence="3">CGMCC 1.12153</strain>
    </source>
</reference>
<dbReference type="CDD" id="cd07041">
    <property type="entry name" value="STAS_RsbR_RsbS_like"/>
    <property type="match status" value="1"/>
</dbReference>
<dbReference type="NCBIfam" id="TIGR00229">
    <property type="entry name" value="sensory_box"/>
    <property type="match status" value="1"/>
</dbReference>
<dbReference type="Proteomes" id="UP000660110">
    <property type="component" value="Unassembled WGS sequence"/>
</dbReference>